<dbReference type="KEGG" id="pbs:Plabr_3283"/>
<dbReference type="STRING" id="756272.Plabr_3283"/>
<proteinExistence type="predicted"/>
<dbReference type="HOGENOM" id="CLU_180079_0_0_0"/>
<dbReference type="Pfam" id="PF11160">
    <property type="entry name" value="Hva1_TUDOR"/>
    <property type="match status" value="1"/>
</dbReference>
<name>F0SKC3_RUBBR</name>
<evidence type="ECO:0000313" key="4">
    <source>
        <dbReference type="Proteomes" id="UP000006860"/>
    </source>
</evidence>
<feature type="domain" description="Hypervirulence associated protein TUDOR" evidence="2">
    <location>
        <begin position="8"/>
        <end position="69"/>
    </location>
</feature>
<keyword evidence="4" id="KW-1185">Reference proteome</keyword>
<evidence type="ECO:0000256" key="1">
    <source>
        <dbReference type="SAM" id="MobiDB-lite"/>
    </source>
</evidence>
<feature type="compositionally biased region" description="Basic and acidic residues" evidence="1">
    <location>
        <begin position="55"/>
        <end position="73"/>
    </location>
</feature>
<reference evidence="4" key="1">
    <citation type="submission" date="2011-02" db="EMBL/GenBank/DDBJ databases">
        <title>The complete genome of Planctomyces brasiliensis DSM 5305.</title>
        <authorList>
            <person name="Lucas S."/>
            <person name="Copeland A."/>
            <person name="Lapidus A."/>
            <person name="Bruce D."/>
            <person name="Goodwin L."/>
            <person name="Pitluck S."/>
            <person name="Kyrpides N."/>
            <person name="Mavromatis K."/>
            <person name="Pagani I."/>
            <person name="Ivanova N."/>
            <person name="Ovchinnikova G."/>
            <person name="Lu M."/>
            <person name="Detter J.C."/>
            <person name="Han C."/>
            <person name="Land M."/>
            <person name="Hauser L."/>
            <person name="Markowitz V."/>
            <person name="Cheng J.-F."/>
            <person name="Hugenholtz P."/>
            <person name="Woyke T."/>
            <person name="Wu D."/>
            <person name="Tindall B."/>
            <person name="Pomrenke H.G."/>
            <person name="Brambilla E."/>
            <person name="Klenk H.-P."/>
            <person name="Eisen J.A."/>
        </authorList>
    </citation>
    <scope>NUCLEOTIDE SEQUENCE [LARGE SCALE GENOMIC DNA]</scope>
    <source>
        <strain evidence="4">ATCC 49424 / DSM 5305 / JCM 21570 / NBRC 103401 / IFAM 1448</strain>
    </source>
</reference>
<dbReference type="EMBL" id="CP002546">
    <property type="protein sequence ID" value="ADY60880.1"/>
    <property type="molecule type" value="Genomic_DNA"/>
</dbReference>
<dbReference type="eggNOG" id="ENOG5032YVA">
    <property type="taxonomic scope" value="Bacteria"/>
</dbReference>
<dbReference type="OrthoDB" id="283968at2"/>
<evidence type="ECO:0000259" key="2">
    <source>
        <dbReference type="Pfam" id="PF11160"/>
    </source>
</evidence>
<dbReference type="Proteomes" id="UP000006860">
    <property type="component" value="Chromosome"/>
</dbReference>
<protein>
    <recommendedName>
        <fullName evidence="2">Hypervirulence associated protein TUDOR domain-containing protein</fullName>
    </recommendedName>
</protein>
<evidence type="ECO:0000313" key="3">
    <source>
        <dbReference type="EMBL" id="ADY60880.1"/>
    </source>
</evidence>
<dbReference type="AlphaFoldDB" id="F0SKC3"/>
<feature type="region of interest" description="Disordered" evidence="1">
    <location>
        <begin position="42"/>
        <end position="73"/>
    </location>
</feature>
<dbReference type="RefSeq" id="WP_013629600.1">
    <property type="nucleotide sequence ID" value="NC_015174.1"/>
</dbReference>
<accession>F0SKC3</accession>
<dbReference type="InterPro" id="IPR021331">
    <property type="entry name" value="Hva1_TUDOR"/>
</dbReference>
<gene>
    <name evidence="3" type="ordered locus">Plabr_3283</name>
</gene>
<sequence length="73" mass="8411">MSDNYNIGAKVKWKWGNGWGRGKVDDRFTEKVTRKIEGNEVTRNADNDNPAYLIKQEDGDRVLKSHSEIEKDS</sequence>
<organism evidence="3 4">
    <name type="scientific">Rubinisphaera brasiliensis (strain ATCC 49424 / DSM 5305 / JCM 21570 / IAM 15109 / NBRC 103401 / IFAM 1448)</name>
    <name type="common">Planctomyces brasiliensis</name>
    <dbReference type="NCBI Taxonomy" id="756272"/>
    <lineage>
        <taxon>Bacteria</taxon>
        <taxon>Pseudomonadati</taxon>
        <taxon>Planctomycetota</taxon>
        <taxon>Planctomycetia</taxon>
        <taxon>Planctomycetales</taxon>
        <taxon>Planctomycetaceae</taxon>
        <taxon>Rubinisphaera</taxon>
    </lineage>
</organism>